<evidence type="ECO:0000256" key="1">
    <source>
        <dbReference type="ARBA" id="ARBA00023002"/>
    </source>
</evidence>
<accession>H5XM12</accession>
<evidence type="ECO:0000313" key="4">
    <source>
        <dbReference type="Proteomes" id="UP000002791"/>
    </source>
</evidence>
<dbReference type="RefSeq" id="WP_005459192.1">
    <property type="nucleotide sequence ID" value="NZ_CM001440.1"/>
</dbReference>
<dbReference type="Gene3D" id="3.50.50.60">
    <property type="entry name" value="FAD/NAD(P)-binding domain"/>
    <property type="match status" value="1"/>
</dbReference>
<keyword evidence="4" id="KW-1185">Reference proteome</keyword>
<dbReference type="eggNOG" id="COG0665">
    <property type="taxonomic scope" value="Bacteria"/>
</dbReference>
<dbReference type="HOGENOM" id="CLU_007884_4_1_11"/>
<organism evidence="3 4">
    <name type="scientific">Saccharomonospora cyanea NA-134</name>
    <dbReference type="NCBI Taxonomy" id="882082"/>
    <lineage>
        <taxon>Bacteria</taxon>
        <taxon>Bacillati</taxon>
        <taxon>Actinomycetota</taxon>
        <taxon>Actinomycetes</taxon>
        <taxon>Pseudonocardiales</taxon>
        <taxon>Pseudonocardiaceae</taxon>
        <taxon>Saccharomonospora</taxon>
    </lineage>
</organism>
<dbReference type="PANTHER" id="PTHR13847:SF287">
    <property type="entry name" value="FAD-DEPENDENT OXIDOREDUCTASE DOMAIN-CONTAINING PROTEIN 1"/>
    <property type="match status" value="1"/>
</dbReference>
<name>H5XM12_9PSEU</name>
<dbReference type="EMBL" id="CM001440">
    <property type="protein sequence ID" value="EHR63091.1"/>
    <property type="molecule type" value="Genomic_DNA"/>
</dbReference>
<dbReference type="AlphaFoldDB" id="H5XM12"/>
<sequence>MNDVRVAVIGGGIIGLSTALELLRLGVGDVTVLEAKHPGEGSSGRSVGMVETQYLDTADIEVRAFGHARFTALERDHGLGFVHGGYLRLTHDEADLERFAASVAIQAEFGVHDAVVLTPGEIASRWPQLVLDDRAGALFGPSDGHVDGYECCVLLARLVQQAGGRVLTNSAVRAADVGPQGERVLTTDSGAVHADIVVNAAGGWAGVVGELLGAPVPLRPQLHGAVTIELERPMSPLLPFVMDYVPGSGTDGVYFRSERADQMIAGLHTDEVIHGSVSPDVPLGQVSQDFVERVSTLMAVRMADCDGLAVGRSWNGIYPMSPDHRPIVGPHPDAPEVVCALGAGGSGIQLSPAIARMAAETVVDGRSTTFSTDPGWSAARINDLSH</sequence>
<evidence type="ECO:0000259" key="2">
    <source>
        <dbReference type="Pfam" id="PF01266"/>
    </source>
</evidence>
<dbReference type="SUPFAM" id="SSF51905">
    <property type="entry name" value="FAD/NAD(P)-binding domain"/>
    <property type="match status" value="1"/>
</dbReference>
<proteinExistence type="predicted"/>
<dbReference type="PANTHER" id="PTHR13847">
    <property type="entry name" value="SARCOSINE DEHYDROGENASE-RELATED"/>
    <property type="match status" value="1"/>
</dbReference>
<keyword evidence="1" id="KW-0560">Oxidoreductase</keyword>
<dbReference type="Gene3D" id="3.30.9.10">
    <property type="entry name" value="D-Amino Acid Oxidase, subunit A, domain 2"/>
    <property type="match status" value="1"/>
</dbReference>
<feature type="domain" description="FAD dependent oxidoreductase" evidence="2">
    <location>
        <begin position="5"/>
        <end position="360"/>
    </location>
</feature>
<dbReference type="GO" id="GO:0005737">
    <property type="term" value="C:cytoplasm"/>
    <property type="evidence" value="ECO:0007669"/>
    <property type="project" value="TreeGrafter"/>
</dbReference>
<dbReference type="OrthoDB" id="9806257at2"/>
<dbReference type="InterPro" id="IPR006076">
    <property type="entry name" value="FAD-dep_OxRdtase"/>
</dbReference>
<evidence type="ECO:0000313" key="3">
    <source>
        <dbReference type="EMBL" id="EHR63091.1"/>
    </source>
</evidence>
<dbReference type="Proteomes" id="UP000002791">
    <property type="component" value="Chromosome"/>
</dbReference>
<reference evidence="3 4" key="1">
    <citation type="submission" date="2011-11" db="EMBL/GenBank/DDBJ databases">
        <title>The Noncontiguous Finished sequence of Saccharomonospora cyanea NA-134.</title>
        <authorList>
            <consortium name="US DOE Joint Genome Institute"/>
            <person name="Lucas S."/>
            <person name="Han J."/>
            <person name="Lapidus A."/>
            <person name="Cheng J.-F."/>
            <person name="Goodwin L."/>
            <person name="Pitluck S."/>
            <person name="Peters L."/>
            <person name="Ovchinnikova G."/>
            <person name="Lu M."/>
            <person name="Detter J.C."/>
            <person name="Han C."/>
            <person name="Tapia R."/>
            <person name="Land M."/>
            <person name="Hauser L."/>
            <person name="Kyrpides N."/>
            <person name="Ivanova N."/>
            <person name="Pagani I."/>
            <person name="Brambilla E.-M."/>
            <person name="Klenk H.-P."/>
            <person name="Woyke T."/>
        </authorList>
    </citation>
    <scope>NUCLEOTIDE SEQUENCE [LARGE SCALE GENOMIC DNA]</scope>
    <source>
        <strain evidence="3 4">NA-134</strain>
    </source>
</reference>
<protein>
    <submittedName>
        <fullName evidence="3">Glycine/D-amino acid oxidase, deaminating</fullName>
    </submittedName>
</protein>
<dbReference type="GO" id="GO:0016491">
    <property type="term" value="F:oxidoreductase activity"/>
    <property type="evidence" value="ECO:0007669"/>
    <property type="project" value="UniProtKB-KW"/>
</dbReference>
<dbReference type="InterPro" id="IPR036188">
    <property type="entry name" value="FAD/NAD-bd_sf"/>
</dbReference>
<gene>
    <name evidence="3" type="ORF">SaccyDRAFT_4273</name>
</gene>
<dbReference type="STRING" id="882082.SaccyDRAFT_4273"/>
<dbReference type="Pfam" id="PF01266">
    <property type="entry name" value="DAO"/>
    <property type="match status" value="1"/>
</dbReference>